<name>A0ABR8GZC9_9CYAN</name>
<gene>
    <name evidence="3" type="ORF">H6G81_28615</name>
</gene>
<dbReference type="InterPro" id="IPR045155">
    <property type="entry name" value="Beta-lactam_cat"/>
</dbReference>
<evidence type="ECO:0000313" key="3">
    <source>
        <dbReference type="EMBL" id="MBD2608375.1"/>
    </source>
</evidence>
<dbReference type="Gene3D" id="3.40.710.10">
    <property type="entry name" value="DD-peptidase/beta-lactamase superfamily"/>
    <property type="match status" value="1"/>
</dbReference>
<keyword evidence="1" id="KW-0472">Membrane</keyword>
<dbReference type="SUPFAM" id="SSF56601">
    <property type="entry name" value="beta-lactamase/transpeptidase-like"/>
    <property type="match status" value="1"/>
</dbReference>
<protein>
    <submittedName>
        <fullName evidence="3">Serine hydrolase</fullName>
    </submittedName>
</protein>
<accession>A0ABR8GZC9</accession>
<dbReference type="PANTHER" id="PTHR35333:SF3">
    <property type="entry name" value="BETA-LACTAMASE-TYPE TRANSPEPTIDASE FOLD CONTAINING PROTEIN"/>
    <property type="match status" value="1"/>
</dbReference>
<reference evidence="3 4" key="1">
    <citation type="journal article" date="2020" name="ISME J.">
        <title>Comparative genomics reveals insights into cyanobacterial evolution and habitat adaptation.</title>
        <authorList>
            <person name="Chen M.Y."/>
            <person name="Teng W.K."/>
            <person name="Zhao L."/>
            <person name="Hu C.X."/>
            <person name="Zhou Y.K."/>
            <person name="Han B.P."/>
            <person name="Song L.R."/>
            <person name="Shu W.S."/>
        </authorList>
    </citation>
    <scope>NUCLEOTIDE SEQUENCE [LARGE SCALE GENOMIC DNA]</scope>
    <source>
        <strain evidence="3 4">FACHB-248</strain>
    </source>
</reference>
<sequence>MLNSSFRVKRNRISLLYYGTKVNVGLAILGTLLITLIPKNLLEKPRKLAVNSPKTSFASRSAFPAKASTPKSLKLQAIPQPLPSWGKSLPIPSRQPGQEDSEVVYNLKTPPNFKHSQELQVIVDDVINLTTANNLSKAPLSITLIDAKTGETAGYQEDTQRYPASVVKMFWMVALYAQIESGIWENEDSFIPYITKMIKESDNEAASFILDQFTNTQSTSELSSDKFKILKNKRQAINRFFQKAGYKNINISQKAFPVDYLDLQEPKGSELQMLGNPIWDWNKITTKQAARLIYEVCYSEQAISQQSSKKMCGFLKRDLNPNVWQKYSLDFNPIEGFFGESLSNTNVRFYSKAGLVSLARGEAAMVATENNEKIYILAIFAQDSTYASNSQIFPAISRLVYKRMNARLLNNQSNSNSKIKE</sequence>
<dbReference type="EMBL" id="JACJTA010000091">
    <property type="protein sequence ID" value="MBD2608375.1"/>
    <property type="molecule type" value="Genomic_DNA"/>
</dbReference>
<keyword evidence="4" id="KW-1185">Reference proteome</keyword>
<comment type="caution">
    <text evidence="3">The sequence shown here is derived from an EMBL/GenBank/DDBJ whole genome shotgun (WGS) entry which is preliminary data.</text>
</comment>
<proteinExistence type="predicted"/>
<evidence type="ECO:0000256" key="1">
    <source>
        <dbReference type="SAM" id="Phobius"/>
    </source>
</evidence>
<dbReference type="InterPro" id="IPR000871">
    <property type="entry name" value="Beta-lactam_class-A"/>
</dbReference>
<dbReference type="Pfam" id="PF13354">
    <property type="entry name" value="Beta-lactamase2"/>
    <property type="match status" value="1"/>
</dbReference>
<keyword evidence="3" id="KW-0378">Hydrolase</keyword>
<dbReference type="Proteomes" id="UP000660380">
    <property type="component" value="Unassembled WGS sequence"/>
</dbReference>
<keyword evidence="1" id="KW-0812">Transmembrane</keyword>
<dbReference type="GO" id="GO:0016787">
    <property type="term" value="F:hydrolase activity"/>
    <property type="evidence" value="ECO:0007669"/>
    <property type="project" value="UniProtKB-KW"/>
</dbReference>
<dbReference type="PANTHER" id="PTHR35333">
    <property type="entry name" value="BETA-LACTAMASE"/>
    <property type="match status" value="1"/>
</dbReference>
<keyword evidence="1" id="KW-1133">Transmembrane helix</keyword>
<feature type="domain" description="Beta-lactamase class A catalytic" evidence="2">
    <location>
        <begin position="234"/>
        <end position="380"/>
    </location>
</feature>
<evidence type="ECO:0000313" key="4">
    <source>
        <dbReference type="Proteomes" id="UP000660380"/>
    </source>
</evidence>
<dbReference type="InterPro" id="IPR012338">
    <property type="entry name" value="Beta-lactam/transpept-like"/>
</dbReference>
<organism evidence="3 4">
    <name type="scientific">Scytonema hofmannii FACHB-248</name>
    <dbReference type="NCBI Taxonomy" id="1842502"/>
    <lineage>
        <taxon>Bacteria</taxon>
        <taxon>Bacillati</taxon>
        <taxon>Cyanobacteriota</taxon>
        <taxon>Cyanophyceae</taxon>
        <taxon>Nostocales</taxon>
        <taxon>Scytonemataceae</taxon>
        <taxon>Scytonema</taxon>
    </lineage>
</organism>
<feature type="transmembrane region" description="Helical" evidence="1">
    <location>
        <begin position="15"/>
        <end position="37"/>
    </location>
</feature>
<evidence type="ECO:0000259" key="2">
    <source>
        <dbReference type="Pfam" id="PF13354"/>
    </source>
</evidence>